<comment type="caution">
    <text evidence="2">The sequence shown here is derived from an EMBL/GenBank/DDBJ whole genome shotgun (WGS) entry which is preliminary data.</text>
</comment>
<gene>
    <name evidence="2" type="ORF">GCM10011499_03590</name>
</gene>
<dbReference type="OrthoDB" id="7951051at2"/>
<keyword evidence="1" id="KW-0812">Transmembrane</keyword>
<organism evidence="2 3">
    <name type="scientific">Pelagibacterium lentulum</name>
    <dbReference type="NCBI Taxonomy" id="2029865"/>
    <lineage>
        <taxon>Bacteria</taxon>
        <taxon>Pseudomonadati</taxon>
        <taxon>Pseudomonadota</taxon>
        <taxon>Alphaproteobacteria</taxon>
        <taxon>Hyphomicrobiales</taxon>
        <taxon>Devosiaceae</taxon>
        <taxon>Pelagibacterium</taxon>
    </lineage>
</organism>
<dbReference type="EMBL" id="BMKB01000001">
    <property type="protein sequence ID" value="GGA37513.1"/>
    <property type="molecule type" value="Genomic_DNA"/>
</dbReference>
<evidence type="ECO:0000313" key="2">
    <source>
        <dbReference type="EMBL" id="GGA37513.1"/>
    </source>
</evidence>
<keyword evidence="1" id="KW-1133">Transmembrane helix</keyword>
<dbReference type="Proteomes" id="UP000596977">
    <property type="component" value="Unassembled WGS sequence"/>
</dbReference>
<keyword evidence="1" id="KW-0472">Membrane</keyword>
<dbReference type="AlphaFoldDB" id="A0A916R6B6"/>
<reference evidence="2 3" key="1">
    <citation type="journal article" date="2014" name="Int. J. Syst. Evol. Microbiol.">
        <title>Complete genome sequence of Corynebacterium casei LMG S-19264T (=DSM 44701T), isolated from a smear-ripened cheese.</title>
        <authorList>
            <consortium name="US DOE Joint Genome Institute (JGI-PGF)"/>
            <person name="Walter F."/>
            <person name="Albersmeier A."/>
            <person name="Kalinowski J."/>
            <person name="Ruckert C."/>
        </authorList>
    </citation>
    <scope>NUCLEOTIDE SEQUENCE [LARGE SCALE GENOMIC DNA]</scope>
    <source>
        <strain evidence="2 3">CGMCC 1.15896</strain>
    </source>
</reference>
<evidence type="ECO:0008006" key="4">
    <source>
        <dbReference type="Google" id="ProtNLM"/>
    </source>
</evidence>
<proteinExistence type="predicted"/>
<evidence type="ECO:0000256" key="1">
    <source>
        <dbReference type="SAM" id="Phobius"/>
    </source>
</evidence>
<accession>A0A916R6B6</accession>
<dbReference type="InterPro" id="IPR024399">
    <property type="entry name" value="DUF2628"/>
</dbReference>
<protein>
    <recommendedName>
        <fullName evidence="4">DUF2628 domain-containing protein</fullName>
    </recommendedName>
</protein>
<name>A0A916R6B6_9HYPH</name>
<dbReference type="Pfam" id="PF10947">
    <property type="entry name" value="DUF2628"/>
    <property type="match status" value="1"/>
</dbReference>
<keyword evidence="3" id="KW-1185">Reference proteome</keyword>
<dbReference type="RefSeq" id="WP_127073586.1">
    <property type="nucleotide sequence ID" value="NZ_BMKB01000001.1"/>
</dbReference>
<feature type="transmembrane region" description="Helical" evidence="1">
    <location>
        <begin position="68"/>
        <end position="85"/>
    </location>
</feature>
<sequence>MTLFGLYSKPENGPEAIEAVSEKFRWTAFFFSPLWALSKGLWLYLALWLAIAAALGMGQQFMGADAAVALYGLFALWTGFAAGAIEGRALKARGWIDHGDIAAFDRTQAENLWLKKHYGARP</sequence>
<evidence type="ECO:0000313" key="3">
    <source>
        <dbReference type="Proteomes" id="UP000596977"/>
    </source>
</evidence>